<evidence type="ECO:0000256" key="7">
    <source>
        <dbReference type="ARBA" id="ARBA00023163"/>
    </source>
</evidence>
<dbReference type="InterPro" id="IPR009057">
    <property type="entry name" value="Homeodomain-like_sf"/>
</dbReference>
<dbReference type="PROSITE" id="PS00676">
    <property type="entry name" value="SIGMA54_INTERACT_2"/>
    <property type="match status" value="1"/>
</dbReference>
<dbReference type="Pfam" id="PF00158">
    <property type="entry name" value="Sigma54_activat"/>
    <property type="match status" value="1"/>
</dbReference>
<dbReference type="Proteomes" id="UP000615687">
    <property type="component" value="Unassembled WGS sequence"/>
</dbReference>
<dbReference type="InterPro" id="IPR025662">
    <property type="entry name" value="Sigma_54_int_dom_ATP-bd_1"/>
</dbReference>
<keyword evidence="3" id="KW-0902">Two-component regulatory system</keyword>
<evidence type="ECO:0000256" key="5">
    <source>
        <dbReference type="ARBA" id="ARBA00023125"/>
    </source>
</evidence>
<dbReference type="SUPFAM" id="SSF55781">
    <property type="entry name" value="GAF domain-like"/>
    <property type="match status" value="1"/>
</dbReference>
<sequence length="551" mass="60842">MMPKNAVFQDLIDLSIALASEQKIESVMNLVLEASIRLSGAEGASIYALDTLAHYLHRVSSKYRGLIEVMAEGERIPIYSGEKTPNLNEPASLVVSTGTPVNIGNIDSAIGYDFSRIREDDKLGGTRTRSLVIVPLTIQENRSIGILQLINVRNGADEIGALEDAALRPLMSFASQAAVCMWNSRLVEENSRLNRQFNRQLAELPRQRKAKKESQTRKFAKPGGLVGDSPPIEHAISLICKAAVSDVPILLRGETGTGKEMMASFIHQSSDRSGNPFVVQNCAALPEALLESELFGHVKGAFTGAATTKQGLAHEAHKGTLFLDEIGDMPLSLQAKLLRLLQEGEVRRVGSTKTETVDVRIVGATNVNLEKKIAEAEFRKDLFYRLNVFPIQMPPLRERPSDIPKLIDHFLKTSSEKFGRPMPEVSSDALDALLCWSYPGNVRELKNILDRAQLMADADQPIQITHLPGELVGYSDKESSRMPAVIPDGDLKTIVGQYEALVLEAKMREANWNKSLAARILKVSRRTIIEKLNRYNISRPKGYEIPDSESL</sequence>
<dbReference type="Gene3D" id="1.10.10.60">
    <property type="entry name" value="Homeodomain-like"/>
    <property type="match status" value="1"/>
</dbReference>
<evidence type="ECO:0000256" key="1">
    <source>
        <dbReference type="ARBA" id="ARBA00022741"/>
    </source>
</evidence>
<dbReference type="InterPro" id="IPR002078">
    <property type="entry name" value="Sigma_54_int"/>
</dbReference>
<dbReference type="InterPro" id="IPR058031">
    <property type="entry name" value="AAA_lid_NorR"/>
</dbReference>
<keyword evidence="7" id="KW-0804">Transcription</keyword>
<dbReference type="InterPro" id="IPR002197">
    <property type="entry name" value="HTH_Fis"/>
</dbReference>
<evidence type="ECO:0000256" key="4">
    <source>
        <dbReference type="ARBA" id="ARBA00023015"/>
    </source>
</evidence>
<keyword evidence="4" id="KW-0805">Transcription regulation</keyword>
<feature type="domain" description="Sigma-54 factor interaction" evidence="9">
    <location>
        <begin position="225"/>
        <end position="454"/>
    </location>
</feature>
<organism evidence="10 11">
    <name type="scientific">Roseibium polysiphoniae</name>
    <dbReference type="NCBI Taxonomy" id="2571221"/>
    <lineage>
        <taxon>Bacteria</taxon>
        <taxon>Pseudomonadati</taxon>
        <taxon>Pseudomonadota</taxon>
        <taxon>Alphaproteobacteria</taxon>
        <taxon>Hyphomicrobiales</taxon>
        <taxon>Stappiaceae</taxon>
        <taxon>Roseibium</taxon>
    </lineage>
</organism>
<evidence type="ECO:0000256" key="3">
    <source>
        <dbReference type="ARBA" id="ARBA00023012"/>
    </source>
</evidence>
<dbReference type="SMART" id="SM00382">
    <property type="entry name" value="AAA"/>
    <property type="match status" value="1"/>
</dbReference>
<evidence type="ECO:0000256" key="2">
    <source>
        <dbReference type="ARBA" id="ARBA00022840"/>
    </source>
</evidence>
<dbReference type="PROSITE" id="PS00675">
    <property type="entry name" value="SIGMA54_INTERACT_1"/>
    <property type="match status" value="1"/>
</dbReference>
<accession>A0ABR9C9Y1</accession>
<dbReference type="PANTHER" id="PTHR32071">
    <property type="entry name" value="TRANSCRIPTIONAL REGULATORY PROTEIN"/>
    <property type="match status" value="1"/>
</dbReference>
<dbReference type="CDD" id="cd00009">
    <property type="entry name" value="AAA"/>
    <property type="match status" value="1"/>
</dbReference>
<dbReference type="PROSITE" id="PS50045">
    <property type="entry name" value="SIGMA54_INTERACT_4"/>
    <property type="match status" value="1"/>
</dbReference>
<keyword evidence="11" id="KW-1185">Reference proteome</keyword>
<dbReference type="PRINTS" id="PR01590">
    <property type="entry name" value="HTHFIS"/>
</dbReference>
<evidence type="ECO:0000256" key="8">
    <source>
        <dbReference type="SAM" id="MobiDB-lite"/>
    </source>
</evidence>
<proteinExistence type="predicted"/>
<dbReference type="PANTHER" id="PTHR32071:SF57">
    <property type="entry name" value="C4-DICARBOXYLATE TRANSPORT TRANSCRIPTIONAL REGULATORY PROTEIN DCTD"/>
    <property type="match status" value="1"/>
</dbReference>
<dbReference type="Gene3D" id="1.10.8.60">
    <property type="match status" value="1"/>
</dbReference>
<dbReference type="InterPro" id="IPR025943">
    <property type="entry name" value="Sigma_54_int_dom_ATP-bd_2"/>
</dbReference>
<evidence type="ECO:0000313" key="10">
    <source>
        <dbReference type="EMBL" id="MBD8876719.1"/>
    </source>
</evidence>
<feature type="region of interest" description="Disordered" evidence="8">
    <location>
        <begin position="202"/>
        <end position="226"/>
    </location>
</feature>
<dbReference type="SUPFAM" id="SSF46689">
    <property type="entry name" value="Homeodomain-like"/>
    <property type="match status" value="1"/>
</dbReference>
<comment type="caution">
    <text evidence="10">The sequence shown here is derived from an EMBL/GenBank/DDBJ whole genome shotgun (WGS) entry which is preliminary data.</text>
</comment>
<dbReference type="RefSeq" id="WP_192109207.1">
    <property type="nucleotide sequence ID" value="NZ_JACYXJ010000004.1"/>
</dbReference>
<dbReference type="Pfam" id="PF02954">
    <property type="entry name" value="HTH_8"/>
    <property type="match status" value="1"/>
</dbReference>
<keyword evidence="6" id="KW-0010">Activator</keyword>
<dbReference type="SUPFAM" id="SSF52540">
    <property type="entry name" value="P-loop containing nucleoside triphosphate hydrolases"/>
    <property type="match status" value="1"/>
</dbReference>
<protein>
    <submittedName>
        <fullName evidence="10">Sigma 54-interacting transcriptional regulator</fullName>
    </submittedName>
</protein>
<dbReference type="InterPro" id="IPR025944">
    <property type="entry name" value="Sigma_54_int_dom_CS"/>
</dbReference>
<evidence type="ECO:0000313" key="11">
    <source>
        <dbReference type="Proteomes" id="UP000615687"/>
    </source>
</evidence>
<dbReference type="Gene3D" id="3.40.50.300">
    <property type="entry name" value="P-loop containing nucleotide triphosphate hydrolases"/>
    <property type="match status" value="1"/>
</dbReference>
<gene>
    <name evidence="10" type="ORF">IG617_10520</name>
</gene>
<keyword evidence="1" id="KW-0547">Nucleotide-binding</keyword>
<dbReference type="PROSITE" id="PS00688">
    <property type="entry name" value="SIGMA54_INTERACT_3"/>
    <property type="match status" value="1"/>
</dbReference>
<dbReference type="InterPro" id="IPR029016">
    <property type="entry name" value="GAF-like_dom_sf"/>
</dbReference>
<dbReference type="InterPro" id="IPR003593">
    <property type="entry name" value="AAA+_ATPase"/>
</dbReference>
<dbReference type="EMBL" id="JACYXJ010000004">
    <property type="protein sequence ID" value="MBD8876719.1"/>
    <property type="molecule type" value="Genomic_DNA"/>
</dbReference>
<dbReference type="InterPro" id="IPR027417">
    <property type="entry name" value="P-loop_NTPase"/>
</dbReference>
<dbReference type="Gene3D" id="3.30.450.40">
    <property type="match status" value="1"/>
</dbReference>
<evidence type="ECO:0000256" key="6">
    <source>
        <dbReference type="ARBA" id="ARBA00023159"/>
    </source>
</evidence>
<keyword evidence="2" id="KW-0067">ATP-binding</keyword>
<keyword evidence="5" id="KW-0238">DNA-binding</keyword>
<dbReference type="Pfam" id="PF25601">
    <property type="entry name" value="AAA_lid_14"/>
    <property type="match status" value="1"/>
</dbReference>
<name>A0ABR9C9Y1_9HYPH</name>
<dbReference type="SMART" id="SM00065">
    <property type="entry name" value="GAF"/>
    <property type="match status" value="1"/>
</dbReference>
<reference evidence="10 11" key="1">
    <citation type="submission" date="2020-09" db="EMBL/GenBank/DDBJ databases">
        <title>The genome sequence of type strain Labrenzia polysiphoniae KACC 19711.</title>
        <authorList>
            <person name="Liu Y."/>
        </authorList>
    </citation>
    <scope>NUCLEOTIDE SEQUENCE [LARGE SCALE GENOMIC DNA]</scope>
    <source>
        <strain evidence="10 11">KACC 19711</strain>
    </source>
</reference>
<evidence type="ECO:0000259" key="9">
    <source>
        <dbReference type="PROSITE" id="PS50045"/>
    </source>
</evidence>
<dbReference type="InterPro" id="IPR003018">
    <property type="entry name" value="GAF"/>
</dbReference>